<dbReference type="PANTHER" id="PTHR12791">
    <property type="entry name" value="GOLGI SNARE BET1-RELATED"/>
    <property type="match status" value="1"/>
</dbReference>
<dbReference type="GO" id="GO:0016020">
    <property type="term" value="C:membrane"/>
    <property type="evidence" value="ECO:0007669"/>
    <property type="project" value="UniProtKB-SubCell"/>
</dbReference>
<accession>A0A6U4KZC0</accession>
<evidence type="ECO:0000313" key="7">
    <source>
        <dbReference type="EMBL" id="CAD9267184.1"/>
    </source>
</evidence>
<keyword evidence="2" id="KW-0813">Transport</keyword>
<evidence type="ECO:0000256" key="3">
    <source>
        <dbReference type="ARBA" id="ARBA00022692"/>
    </source>
</evidence>
<keyword evidence="5 6" id="KW-0472">Membrane</keyword>
<reference evidence="8" key="1">
    <citation type="submission" date="2021-01" db="EMBL/GenBank/DDBJ databases">
        <authorList>
            <person name="Corre E."/>
            <person name="Pelletier E."/>
            <person name="Niang G."/>
            <person name="Scheremetjew M."/>
            <person name="Finn R."/>
            <person name="Kale V."/>
            <person name="Holt S."/>
            <person name="Cochrane G."/>
            <person name="Meng A."/>
            <person name="Brown T."/>
            <person name="Cohen L."/>
        </authorList>
    </citation>
    <scope>NUCLEOTIDE SEQUENCE</scope>
    <source>
        <strain evidence="8">CCMP2877</strain>
    </source>
</reference>
<dbReference type="EMBL" id="HBGJ01040647">
    <property type="protein sequence ID" value="CAD9267194.1"/>
    <property type="molecule type" value="Transcribed_RNA"/>
</dbReference>
<name>A0A6U4KZC0_9STRA</name>
<dbReference type="CDD" id="cd15841">
    <property type="entry name" value="SNARE_Qc"/>
    <property type="match status" value="1"/>
</dbReference>
<dbReference type="SUPFAM" id="SSF58038">
    <property type="entry name" value="SNARE fusion complex"/>
    <property type="match status" value="1"/>
</dbReference>
<evidence type="ECO:0008006" key="9">
    <source>
        <dbReference type="Google" id="ProtNLM"/>
    </source>
</evidence>
<dbReference type="Gene3D" id="1.20.5.110">
    <property type="match status" value="1"/>
</dbReference>
<dbReference type="EMBL" id="HBGJ01040614">
    <property type="protein sequence ID" value="CAD9267184.1"/>
    <property type="molecule type" value="Transcribed_RNA"/>
</dbReference>
<organism evidence="8">
    <name type="scientific">Phaeomonas parva</name>
    <dbReference type="NCBI Taxonomy" id="124430"/>
    <lineage>
        <taxon>Eukaryota</taxon>
        <taxon>Sar</taxon>
        <taxon>Stramenopiles</taxon>
        <taxon>Ochrophyta</taxon>
        <taxon>Pinguiophyceae</taxon>
        <taxon>Pinguiochrysidales</taxon>
        <taxon>Pinguiochrysidaceae</taxon>
        <taxon>Phaeomonas</taxon>
    </lineage>
</organism>
<sequence length="145" mass="16191">MAQKPADFFMSSSEVARRKSLIASYKEQLHNLRMGRDPGAAGADQGQQMKQRQKDIMALQDDMIADIGKGVDRLGNTANKIKDETQLHVRLLDEMDVDVDRATAGLRAEARHAEQIRLKSQNCYLYICIAILSCVLLLLIVLGFS</sequence>
<dbReference type="AlphaFoldDB" id="A0A6U4KZC0"/>
<keyword evidence="4 6" id="KW-1133">Transmembrane helix</keyword>
<evidence type="ECO:0000256" key="6">
    <source>
        <dbReference type="SAM" id="Phobius"/>
    </source>
</evidence>
<protein>
    <recommendedName>
        <fullName evidence="9">t-SNARE coiled-coil homology domain-containing protein</fullName>
    </recommendedName>
</protein>
<evidence type="ECO:0000313" key="8">
    <source>
        <dbReference type="EMBL" id="CAD9267194.1"/>
    </source>
</evidence>
<feature type="transmembrane region" description="Helical" evidence="6">
    <location>
        <begin position="123"/>
        <end position="144"/>
    </location>
</feature>
<proteinExistence type="predicted"/>
<gene>
    <name evidence="7" type="ORF">PPAR1163_LOCUS25610</name>
    <name evidence="8" type="ORF">PPAR1163_LOCUS25620</name>
</gene>
<evidence type="ECO:0000256" key="2">
    <source>
        <dbReference type="ARBA" id="ARBA00022448"/>
    </source>
</evidence>
<evidence type="ECO:0000256" key="1">
    <source>
        <dbReference type="ARBA" id="ARBA00004167"/>
    </source>
</evidence>
<evidence type="ECO:0000256" key="4">
    <source>
        <dbReference type="ARBA" id="ARBA00022989"/>
    </source>
</evidence>
<evidence type="ECO:0000256" key="5">
    <source>
        <dbReference type="ARBA" id="ARBA00023136"/>
    </source>
</evidence>
<comment type="subcellular location">
    <subcellularLocation>
        <location evidence="1">Membrane</location>
        <topology evidence="1">Single-pass membrane protein</topology>
    </subcellularLocation>
</comment>
<keyword evidence="3 6" id="KW-0812">Transmembrane</keyword>